<evidence type="ECO:0000313" key="3">
    <source>
        <dbReference type="EMBL" id="VUF12394.1"/>
    </source>
</evidence>
<reference evidence="2" key="3">
    <citation type="submission" date="2021-08" db="EMBL/GenBank/DDBJ databases">
        <authorList>
            <person name="Tani A."/>
            <person name="Ola A."/>
            <person name="Ogura Y."/>
            <person name="Katsura K."/>
            <person name="Hayashi T."/>
        </authorList>
    </citation>
    <scope>NUCLEOTIDE SEQUENCE</scope>
    <source>
        <strain evidence="2">DSM 22415</strain>
    </source>
</reference>
<sequence>MRRFHPGPARSPLAPALLAALAWMLASPSPAAAQGYRPVRPCGPPPCRPLPPPGPGYYGPPALIRGYLPRPHTLPMYNEPPARPPAY</sequence>
<organism evidence="3 4">
    <name type="scientific">Methylobacterium dankookense</name>
    <dbReference type="NCBI Taxonomy" id="560405"/>
    <lineage>
        <taxon>Bacteria</taxon>
        <taxon>Pseudomonadati</taxon>
        <taxon>Pseudomonadota</taxon>
        <taxon>Alphaproteobacteria</taxon>
        <taxon>Hyphomicrobiales</taxon>
        <taxon>Methylobacteriaceae</taxon>
        <taxon>Methylobacterium</taxon>
    </lineage>
</organism>
<proteinExistence type="predicted"/>
<evidence type="ECO:0000256" key="1">
    <source>
        <dbReference type="SAM" id="SignalP"/>
    </source>
</evidence>
<protein>
    <submittedName>
        <fullName evidence="3">Uncharacterized protein</fullName>
    </submittedName>
</protein>
<dbReference type="Proteomes" id="UP001055303">
    <property type="component" value="Unassembled WGS sequence"/>
</dbReference>
<keyword evidence="5" id="KW-1185">Reference proteome</keyword>
<dbReference type="EMBL" id="BPQI01000073">
    <property type="protein sequence ID" value="GJD56764.1"/>
    <property type="molecule type" value="Genomic_DNA"/>
</dbReference>
<evidence type="ECO:0000313" key="2">
    <source>
        <dbReference type="EMBL" id="GJD56764.1"/>
    </source>
</evidence>
<keyword evidence="1" id="KW-0732">Signal</keyword>
<name>A0A564FX07_9HYPH</name>
<gene>
    <name evidence="2" type="ORF">IFDJLNFL_2661</name>
    <name evidence="3" type="ORF">MTDSW087_02084</name>
</gene>
<accession>A0A564FX07</accession>
<dbReference type="Proteomes" id="UP000401717">
    <property type="component" value="Unassembled WGS sequence"/>
</dbReference>
<dbReference type="AlphaFoldDB" id="A0A564FX07"/>
<dbReference type="EMBL" id="CABFVH010000010">
    <property type="protein sequence ID" value="VUF12394.1"/>
    <property type="molecule type" value="Genomic_DNA"/>
</dbReference>
<reference evidence="3 4" key="1">
    <citation type="submission" date="2019-06" db="EMBL/GenBank/DDBJ databases">
        <authorList>
            <person name="Rodrigo-Torres L."/>
            <person name="Arahal R. D."/>
            <person name="Lucena T."/>
        </authorList>
    </citation>
    <scope>NUCLEOTIDE SEQUENCE [LARGE SCALE GENOMIC DNA]</scope>
    <source>
        <strain evidence="3 4">SW08-7</strain>
    </source>
</reference>
<feature type="signal peptide" evidence="1">
    <location>
        <begin position="1"/>
        <end position="32"/>
    </location>
</feature>
<reference evidence="2" key="2">
    <citation type="journal article" date="2021" name="Front. Microbiol.">
        <title>Comprehensive Comparative Genomics and Phenotyping of Methylobacterium Species.</title>
        <authorList>
            <person name="Alessa O."/>
            <person name="Ogura Y."/>
            <person name="Fujitani Y."/>
            <person name="Takami H."/>
            <person name="Hayashi T."/>
            <person name="Sahin N."/>
            <person name="Tani A."/>
        </authorList>
    </citation>
    <scope>NUCLEOTIDE SEQUENCE</scope>
    <source>
        <strain evidence="2">DSM 22415</strain>
    </source>
</reference>
<feature type="chain" id="PRO_5022048468" evidence="1">
    <location>
        <begin position="33"/>
        <end position="87"/>
    </location>
</feature>
<dbReference type="RefSeq" id="WP_144763490.1">
    <property type="nucleotide sequence ID" value="NZ_BPQI01000073.1"/>
</dbReference>
<evidence type="ECO:0000313" key="5">
    <source>
        <dbReference type="Proteomes" id="UP001055303"/>
    </source>
</evidence>
<evidence type="ECO:0000313" key="4">
    <source>
        <dbReference type="Proteomes" id="UP000401717"/>
    </source>
</evidence>